<name>A0ABV1ZZB5_9ACTN</name>
<keyword evidence="4" id="KW-1185">Reference proteome</keyword>
<evidence type="ECO:0000259" key="2">
    <source>
        <dbReference type="Pfam" id="PF04149"/>
    </source>
</evidence>
<dbReference type="Pfam" id="PF04149">
    <property type="entry name" value="DUF397"/>
    <property type="match status" value="1"/>
</dbReference>
<reference evidence="3 4" key="1">
    <citation type="submission" date="2024-06" db="EMBL/GenBank/DDBJ databases">
        <authorList>
            <person name="Bataeva Y.V."/>
            <person name="Grigorian L.N."/>
            <person name="Solomentsev V.I."/>
        </authorList>
    </citation>
    <scope>NUCLEOTIDE SEQUENCE [LARGE SCALE GENOMIC DNA]</scope>
    <source>
        <strain evidence="4">SCPM-O-B-12605 (RCAM04882)</strain>
    </source>
</reference>
<dbReference type="InterPro" id="IPR007278">
    <property type="entry name" value="DUF397"/>
</dbReference>
<accession>A0ABV1ZZB5</accession>
<evidence type="ECO:0000256" key="1">
    <source>
        <dbReference type="SAM" id="MobiDB-lite"/>
    </source>
</evidence>
<protein>
    <submittedName>
        <fullName evidence="3">DUF397 domain-containing protein</fullName>
    </submittedName>
</protein>
<dbReference type="Proteomes" id="UP001432401">
    <property type="component" value="Unassembled WGS sequence"/>
</dbReference>
<feature type="region of interest" description="Disordered" evidence="1">
    <location>
        <begin position="1"/>
        <end position="22"/>
    </location>
</feature>
<evidence type="ECO:0000313" key="3">
    <source>
        <dbReference type="EMBL" id="MES0835935.1"/>
    </source>
</evidence>
<dbReference type="EMBL" id="JBEQNB010000010">
    <property type="protein sequence ID" value="MES0835935.1"/>
    <property type="molecule type" value="Genomic_DNA"/>
</dbReference>
<organism evidence="3 4">
    <name type="scientific">Nocardiopsis tropica</name>
    <dbReference type="NCBI Taxonomy" id="109330"/>
    <lineage>
        <taxon>Bacteria</taxon>
        <taxon>Bacillati</taxon>
        <taxon>Actinomycetota</taxon>
        <taxon>Actinomycetes</taxon>
        <taxon>Streptosporangiales</taxon>
        <taxon>Nocardiopsidaceae</taxon>
        <taxon>Nocardiopsis</taxon>
    </lineage>
</organism>
<dbReference type="RefSeq" id="WP_352984879.1">
    <property type="nucleotide sequence ID" value="NZ_JBEQNA010000010.1"/>
</dbReference>
<feature type="domain" description="DUF397" evidence="2">
    <location>
        <begin position="4"/>
        <end position="55"/>
    </location>
</feature>
<sequence length="57" mass="6173">MSEKWHKSSYSDGGGGDCVEVAEGPVTGVRDTRNRELGHLDVSVSEWTALLNAVRGR</sequence>
<evidence type="ECO:0000313" key="4">
    <source>
        <dbReference type="Proteomes" id="UP001432401"/>
    </source>
</evidence>
<proteinExistence type="predicted"/>
<comment type="caution">
    <text evidence="3">The sequence shown here is derived from an EMBL/GenBank/DDBJ whole genome shotgun (WGS) entry which is preliminary data.</text>
</comment>
<gene>
    <name evidence="3" type="ORF">ABUK86_19320</name>
</gene>